<dbReference type="InterPro" id="IPR031962">
    <property type="entry name" value="DUF4781"/>
</dbReference>
<keyword evidence="4" id="KW-1185">Reference proteome</keyword>
<organism evidence="3 4">
    <name type="scientific">Bradyrhizobium valentinum</name>
    <dbReference type="NCBI Taxonomy" id="1518501"/>
    <lineage>
        <taxon>Bacteria</taxon>
        <taxon>Pseudomonadati</taxon>
        <taxon>Pseudomonadota</taxon>
        <taxon>Alphaproteobacteria</taxon>
        <taxon>Hyphomicrobiales</taxon>
        <taxon>Nitrobacteraceae</taxon>
        <taxon>Bradyrhizobium</taxon>
    </lineage>
</organism>
<evidence type="ECO:0000313" key="4">
    <source>
        <dbReference type="Proteomes" id="UP000051913"/>
    </source>
</evidence>
<accession>A0A0R3KQF0</accession>
<dbReference type="Pfam" id="PF16013">
    <property type="entry name" value="DUF4781"/>
    <property type="match status" value="1"/>
</dbReference>
<evidence type="ECO:0000259" key="2">
    <source>
        <dbReference type="Pfam" id="PF16013"/>
    </source>
</evidence>
<protein>
    <submittedName>
        <fullName evidence="3">Uncharacterized protein</fullName>
    </submittedName>
</protein>
<dbReference type="PANTHER" id="PTHR21115:SF0">
    <property type="entry name" value="GH06117P-RELATED"/>
    <property type="match status" value="1"/>
</dbReference>
<feature type="non-terminal residue" evidence="3">
    <location>
        <position position="1"/>
    </location>
</feature>
<name>A0A0R3KQF0_9BRAD</name>
<dbReference type="EMBL" id="LLXX01000182">
    <property type="protein sequence ID" value="KRQ97747.1"/>
    <property type="molecule type" value="Genomic_DNA"/>
</dbReference>
<dbReference type="Proteomes" id="UP000051913">
    <property type="component" value="Unassembled WGS sequence"/>
</dbReference>
<comment type="caution">
    <text evidence="3">The sequence shown here is derived from an EMBL/GenBank/DDBJ whole genome shotgun (WGS) entry which is preliminary data.</text>
</comment>
<proteinExistence type="predicted"/>
<gene>
    <name evidence="3" type="ORF">CP49_17980</name>
</gene>
<dbReference type="RefSeq" id="WP_057854402.1">
    <property type="nucleotide sequence ID" value="NZ_LLXX01000182.1"/>
</dbReference>
<dbReference type="AlphaFoldDB" id="A0A0R3KQF0"/>
<dbReference type="InterPro" id="IPR044929">
    <property type="entry name" value="DNA/RNA_non-sp_Endonuclease_sf"/>
</dbReference>
<dbReference type="Gene3D" id="3.40.570.10">
    <property type="entry name" value="Extracellular Endonuclease, subunit A"/>
    <property type="match status" value="1"/>
</dbReference>
<evidence type="ECO:0000259" key="1">
    <source>
        <dbReference type="Pfam" id="PF13930"/>
    </source>
</evidence>
<evidence type="ECO:0000313" key="3">
    <source>
        <dbReference type="EMBL" id="KRQ97747.1"/>
    </source>
</evidence>
<sequence length="902" mass="95785">AVVAERTALQAAELARDPAIATARSGEQWPRRMTAASYAVSAITAVSGPPGSAPTDLGPLRNMLNGLRPEDAAGFARALSTDASAGFTGQMTASMRERALSALNQGPRSEAASAFVQNAFAGTSAADYSSVPPLRQTMAHALAREWHPDDPARQRAEAGRLGGVLETRQGRQLLGSQGADTAPLAARVNALATIRMNPAITADTLRQTDDPWTNRAIVEPQAQASAQRLLSTRGDAPQRLRGTDLHNTIGFAMGMPPVLPPGTSFAQAQAGISRGELSLYASGEHAAAVRAVTDQIRAVGGADAQVTVLPVTYSSAETGPVELPLFRVTGTDGRERFVDNIGRAYDNFDDWRENNQLPPGSTTYPSGGHLTAGPDGTVELEHGNTPKTVDSFGEHFSQVVDKVALVGGIVAGGVLIVGTGGLATPIVIGAGAVAVGAGAWGAYRSGSELADRADHGQSIDPFSDETARGLWLNVGASALSIGAFGSAARLAQLGRAGRAIAPVEASLHGYVQAGAAIVDTAAIANESIYLSRHWNEMSGEQRAQSLLSMGFWAAGTGAAMRAGGLRPGDMFNPIAVRDGLLRNFAPQVTPDGSLQGNAVQIDYDPATGAVRGIRHSPQATASDIDLHVATAQNIQRSLTLEGQLKTFFTEHGEPRAGTVGWAARVDISKIRERMEMRSRELADPGLTAERRADIISENALDQQHLDQLAEDVSSFVRDPGRAVIEARNTRSQPGERPRIVLEPGNKADGWNQALNGELAPNTDYVVGRYTYTTDEAGRVIEARGRVRLNRHDRNTHQQGKAAEAGGIKDAVEGDQGGHLFAAMFDGPGEQINYHPMTRELNGSGGDWYNMEQEWRTALQQNKTVDARIRAEFDGDSKRPAAFRVTFWIDGKKHTRFFENASE</sequence>
<reference evidence="3 4" key="1">
    <citation type="submission" date="2014-03" db="EMBL/GenBank/DDBJ databases">
        <title>Bradyrhizobium valentinum sp. nov., isolated from effective nodules of Lupinus mariae-josephae, a lupine endemic of basic-lime soils in Eastern Spain.</title>
        <authorList>
            <person name="Duran D."/>
            <person name="Rey L."/>
            <person name="Navarro A."/>
            <person name="Busquets A."/>
            <person name="Imperial J."/>
            <person name="Ruiz-Argueso T."/>
        </authorList>
    </citation>
    <scope>NUCLEOTIDE SEQUENCE [LARGE SCALE GENOMIC DNA]</scope>
    <source>
        <strain evidence="3 4">LmjM3</strain>
    </source>
</reference>
<dbReference type="Pfam" id="PF13930">
    <property type="entry name" value="Endonuclea_NS_2"/>
    <property type="match status" value="1"/>
</dbReference>
<dbReference type="PANTHER" id="PTHR21115">
    <property type="entry name" value="GH06117P-RELATED"/>
    <property type="match status" value="1"/>
</dbReference>
<dbReference type="InterPro" id="IPR044927">
    <property type="entry name" value="Endonuclea_NS_2"/>
</dbReference>
<feature type="domain" description="Type VII secretion system protein EssD-like" evidence="1">
    <location>
        <begin position="760"/>
        <end position="889"/>
    </location>
</feature>
<feature type="domain" description="DUF4781" evidence="2">
    <location>
        <begin position="335"/>
        <end position="536"/>
    </location>
</feature>
<dbReference type="STRING" id="1518501.CQ10_30115"/>